<evidence type="ECO:0000313" key="2">
    <source>
        <dbReference type="Proteomes" id="UP001652264"/>
    </source>
</evidence>
<keyword evidence="2" id="KW-1185">Reference proteome</keyword>
<sequence length="496" mass="54579">MYLGVTLRPWQCWLLIHALELLEDGTYRFRKVIIIVGRQNGKTKLIEVLAAWWLFVDSESFPDHIAAHDFLVLGTAQDRDTAKKVWRRVLERSNPEVLRWPDRFTPAEREVLVPVLAKQSRTPSTTNGSEAIRLANGARYEIAALASGGARGDSTARAIIDELREQKTWDGWAAFSKTLNGTFNSQMWAISSAGDARSVVLADLRASATETCRLWAEYVETGLQAAEEFANEHDTTNGLFEWSAHEDAAIDDPEGYFQSNPSIGYGYNVEQLLSDLASGEPEVVTKTEVLCQWVTASIDAHLDAGAWADCADPYSEPAEGARLILGVDTGADREMTYVSVVGDRADGLLHCELIAQRPGMLWVVDAVKRAAEKNGITEVALQTRGAPSAEFAEPLEKAGLTVHRIEGTALGSSAGQTKDRVRQRTLRHRGDQESLNLAVSGAVSRKLNEVRVWDRINSVVDIAPIVAVSAAQWAHDNTEPPEPFTSAYEDEELLVV</sequence>
<comment type="caution">
    <text evidence="1">The sequence shown here is derived from an EMBL/GenBank/DDBJ whole genome shotgun (WGS) entry which is preliminary data.</text>
</comment>
<dbReference type="RefSeq" id="WP_141861754.1">
    <property type="nucleotide sequence ID" value="NZ_BMNV01000004.1"/>
</dbReference>
<evidence type="ECO:0000313" key="1">
    <source>
        <dbReference type="EMBL" id="MCS6521356.1"/>
    </source>
</evidence>
<dbReference type="EMBL" id="JANVAD010000001">
    <property type="protein sequence ID" value="MCS6521356.1"/>
    <property type="molecule type" value="Genomic_DNA"/>
</dbReference>
<dbReference type="InterPro" id="IPR027417">
    <property type="entry name" value="P-loop_NTPase"/>
</dbReference>
<dbReference type="Proteomes" id="UP001652264">
    <property type="component" value="Unassembled WGS sequence"/>
</dbReference>
<evidence type="ECO:0008006" key="3">
    <source>
        <dbReference type="Google" id="ProtNLM"/>
    </source>
</evidence>
<accession>A0ABT2HDM0</accession>
<organism evidence="1 2">
    <name type="scientific">Curtobacterium citreum</name>
    <dbReference type="NCBI Taxonomy" id="2036"/>
    <lineage>
        <taxon>Bacteria</taxon>
        <taxon>Bacillati</taxon>
        <taxon>Actinomycetota</taxon>
        <taxon>Actinomycetes</taxon>
        <taxon>Micrococcales</taxon>
        <taxon>Microbacteriaceae</taxon>
        <taxon>Curtobacterium</taxon>
    </lineage>
</organism>
<name>A0ABT2HDM0_9MICO</name>
<reference evidence="1 2" key="1">
    <citation type="submission" date="2022-08" db="EMBL/GenBank/DDBJ databases">
        <title>Taxonomy of Curtobacterium flaccumfaciens.</title>
        <authorList>
            <person name="Osdaghi E."/>
            <person name="Taghavi S.M."/>
            <person name="Hamidizade M."/>
            <person name="Abachi H."/>
            <person name="Fazliarab A."/>
            <person name="Baeyen S."/>
            <person name="Portier P."/>
            <person name="Van Vaerenbergh J."/>
            <person name="Jacques M.-A."/>
        </authorList>
    </citation>
    <scope>NUCLEOTIDE SEQUENCE [LARGE SCALE GENOMIC DNA]</scope>
    <source>
        <strain evidence="1 2">LMG8786T</strain>
    </source>
</reference>
<proteinExistence type="predicted"/>
<dbReference type="Gene3D" id="3.40.50.300">
    <property type="entry name" value="P-loop containing nucleotide triphosphate hydrolases"/>
    <property type="match status" value="1"/>
</dbReference>
<protein>
    <recommendedName>
        <fullName evidence="3">Phage terminase large subunit-like protein</fullName>
    </recommendedName>
</protein>
<gene>
    <name evidence="1" type="ORF">NYQ28_02105</name>
</gene>
<dbReference type="GeneID" id="95324272"/>